<feature type="compositionally biased region" description="Basic and acidic residues" evidence="1">
    <location>
        <begin position="31"/>
        <end position="40"/>
    </location>
</feature>
<protein>
    <submittedName>
        <fullName evidence="2">Uncharacterized protein</fullName>
    </submittedName>
</protein>
<organism evidence="2 3">
    <name type="scientific">Morchella conica CCBAS932</name>
    <dbReference type="NCBI Taxonomy" id="1392247"/>
    <lineage>
        <taxon>Eukaryota</taxon>
        <taxon>Fungi</taxon>
        <taxon>Dikarya</taxon>
        <taxon>Ascomycota</taxon>
        <taxon>Pezizomycotina</taxon>
        <taxon>Pezizomycetes</taxon>
        <taxon>Pezizales</taxon>
        <taxon>Morchellaceae</taxon>
        <taxon>Morchella</taxon>
    </lineage>
</organism>
<dbReference type="InParanoid" id="A0A3N4KRX4"/>
<sequence length="172" mass="19967">MEDQNQAYGQMNATNNSASGAEHTNQSQPQKIEDQERPEGRLSTTQEQPERVRSHLANLPPSASTNTHHARFSNAKSLDSAPSTTPPPTEWEKYFEARSSRIRKERERKAASTQRGPGSYWHELLQEYRDIPPLHEETEEDRLQSEIMSRKKRDLMESRSNGSGKRFRFWER</sequence>
<feature type="region of interest" description="Disordered" evidence="1">
    <location>
        <begin position="1"/>
        <end position="172"/>
    </location>
</feature>
<feature type="compositionally biased region" description="Polar residues" evidence="1">
    <location>
        <begin position="74"/>
        <end position="83"/>
    </location>
</feature>
<evidence type="ECO:0000313" key="2">
    <source>
        <dbReference type="EMBL" id="RPB08515.1"/>
    </source>
</evidence>
<feature type="compositionally biased region" description="Basic and acidic residues" evidence="1">
    <location>
        <begin position="124"/>
        <end position="144"/>
    </location>
</feature>
<reference evidence="2 3" key="1">
    <citation type="journal article" date="2018" name="Nat. Ecol. Evol.">
        <title>Pezizomycetes genomes reveal the molecular basis of ectomycorrhizal truffle lifestyle.</title>
        <authorList>
            <person name="Murat C."/>
            <person name="Payen T."/>
            <person name="Noel B."/>
            <person name="Kuo A."/>
            <person name="Morin E."/>
            <person name="Chen J."/>
            <person name="Kohler A."/>
            <person name="Krizsan K."/>
            <person name="Balestrini R."/>
            <person name="Da Silva C."/>
            <person name="Montanini B."/>
            <person name="Hainaut M."/>
            <person name="Levati E."/>
            <person name="Barry K.W."/>
            <person name="Belfiori B."/>
            <person name="Cichocki N."/>
            <person name="Clum A."/>
            <person name="Dockter R.B."/>
            <person name="Fauchery L."/>
            <person name="Guy J."/>
            <person name="Iotti M."/>
            <person name="Le Tacon F."/>
            <person name="Lindquist E.A."/>
            <person name="Lipzen A."/>
            <person name="Malagnac F."/>
            <person name="Mello A."/>
            <person name="Molinier V."/>
            <person name="Miyauchi S."/>
            <person name="Poulain J."/>
            <person name="Riccioni C."/>
            <person name="Rubini A."/>
            <person name="Sitrit Y."/>
            <person name="Splivallo R."/>
            <person name="Traeger S."/>
            <person name="Wang M."/>
            <person name="Zifcakova L."/>
            <person name="Wipf D."/>
            <person name="Zambonelli A."/>
            <person name="Paolocci F."/>
            <person name="Nowrousian M."/>
            <person name="Ottonello S."/>
            <person name="Baldrian P."/>
            <person name="Spatafora J.W."/>
            <person name="Henrissat B."/>
            <person name="Nagy L.G."/>
            <person name="Aury J.M."/>
            <person name="Wincker P."/>
            <person name="Grigoriev I.V."/>
            <person name="Bonfante P."/>
            <person name="Martin F.M."/>
        </authorList>
    </citation>
    <scope>NUCLEOTIDE SEQUENCE [LARGE SCALE GENOMIC DNA]</scope>
    <source>
        <strain evidence="2 3">CCBAS932</strain>
    </source>
</reference>
<dbReference type="AlphaFoldDB" id="A0A3N4KRX4"/>
<keyword evidence="3" id="KW-1185">Reference proteome</keyword>
<accession>A0A3N4KRX4</accession>
<feature type="compositionally biased region" description="Basic and acidic residues" evidence="1">
    <location>
        <begin position="90"/>
        <end position="110"/>
    </location>
</feature>
<dbReference type="EMBL" id="ML119162">
    <property type="protein sequence ID" value="RPB08515.1"/>
    <property type="molecule type" value="Genomic_DNA"/>
</dbReference>
<gene>
    <name evidence="2" type="ORF">P167DRAFT_578205</name>
</gene>
<evidence type="ECO:0000256" key="1">
    <source>
        <dbReference type="SAM" id="MobiDB-lite"/>
    </source>
</evidence>
<dbReference type="OrthoDB" id="10444577at2759"/>
<name>A0A3N4KRX4_9PEZI</name>
<proteinExistence type="predicted"/>
<evidence type="ECO:0000313" key="3">
    <source>
        <dbReference type="Proteomes" id="UP000277580"/>
    </source>
</evidence>
<dbReference type="Proteomes" id="UP000277580">
    <property type="component" value="Unassembled WGS sequence"/>
</dbReference>
<feature type="compositionally biased region" description="Polar residues" evidence="1">
    <location>
        <begin position="1"/>
        <end position="30"/>
    </location>
</feature>